<name>Q5BWB1_SCHJA</name>
<dbReference type="AlphaFoldDB" id="Q5BWB1"/>
<reference evidence="1" key="2">
    <citation type="journal article" date="2006" name="PLoS Pathog.">
        <title>New perspectives on host-parasite interplay by comparative transcriptomic and proteomic analyses of Schistosoma japonicum.</title>
        <authorList>
            <person name="Liu F."/>
            <person name="Lu J."/>
            <person name="Hu W."/>
            <person name="Wang S.Y."/>
            <person name="Cui S.J."/>
            <person name="Chi M."/>
            <person name="Yan Q."/>
            <person name="Wang X.R."/>
            <person name="Song H.D."/>
            <person name="Xu X.N."/>
            <person name="Wang J.J."/>
            <person name="Zhang X.L."/>
            <person name="Zhang X."/>
            <person name="Wang Z.Q."/>
            <person name="Xue C.L."/>
            <person name="Brindley P.J."/>
            <person name="McManus D.P."/>
            <person name="Yang P.Y."/>
            <person name="Feng Z."/>
            <person name="Chen Z."/>
            <person name="Han Z.G."/>
        </authorList>
    </citation>
    <scope>NUCLEOTIDE SEQUENCE</scope>
</reference>
<accession>Q5BWB1</accession>
<evidence type="ECO:0000313" key="1">
    <source>
        <dbReference type="EMBL" id="AAX28314.1"/>
    </source>
</evidence>
<sequence>MRTRFKVIFECLQSIGMHVGSTNCRTVAN</sequence>
<proteinExistence type="evidence at transcript level"/>
<reference evidence="1" key="1">
    <citation type="submission" date="2005-03" db="EMBL/GenBank/DDBJ databases">
        <authorList>
            <person name="Han Z."/>
        </authorList>
    </citation>
    <scope>NUCLEOTIDE SEQUENCE</scope>
</reference>
<organism evidence="1">
    <name type="scientific">Schistosoma japonicum</name>
    <name type="common">Blood fluke</name>
    <dbReference type="NCBI Taxonomy" id="6182"/>
    <lineage>
        <taxon>Eukaryota</taxon>
        <taxon>Metazoa</taxon>
        <taxon>Spiralia</taxon>
        <taxon>Lophotrochozoa</taxon>
        <taxon>Platyhelminthes</taxon>
        <taxon>Trematoda</taxon>
        <taxon>Digenea</taxon>
        <taxon>Strigeidida</taxon>
        <taxon>Schistosomatoidea</taxon>
        <taxon>Schistosomatidae</taxon>
        <taxon>Schistosoma</taxon>
    </lineage>
</organism>
<protein>
    <submittedName>
        <fullName evidence="1">Uncharacterized protein</fullName>
    </submittedName>
</protein>
<dbReference type="EMBL" id="AY812425">
    <property type="protein sequence ID" value="AAX28314.1"/>
    <property type="molecule type" value="mRNA"/>
</dbReference>